<evidence type="ECO:0008006" key="5">
    <source>
        <dbReference type="Google" id="ProtNLM"/>
    </source>
</evidence>
<accession>U1LP22</accession>
<dbReference type="AlphaFoldDB" id="U1LP22"/>
<feature type="transmembrane region" description="Helical" evidence="2">
    <location>
        <begin position="21"/>
        <end position="40"/>
    </location>
</feature>
<feature type="compositionally biased region" description="Gly residues" evidence="1">
    <location>
        <begin position="246"/>
        <end position="258"/>
    </location>
</feature>
<reference evidence="3 4" key="1">
    <citation type="journal article" date="2013" name="Genome Announc.">
        <title>First draft genome sequence from a member of the genus agrococcus, isolated from modern microbialites.</title>
        <authorList>
            <person name="White R.A.III."/>
            <person name="Grassa C.J."/>
            <person name="Suttle C.A."/>
        </authorList>
    </citation>
    <scope>NUCLEOTIDE SEQUENCE [LARGE SCALE GENOMIC DNA]</scope>
    <source>
        <strain evidence="3 4">RW1</strain>
    </source>
</reference>
<gene>
    <name evidence="3" type="ORF">L332_04620</name>
</gene>
<keyword evidence="2" id="KW-0472">Membrane</keyword>
<feature type="compositionally biased region" description="Low complexity" evidence="1">
    <location>
        <begin position="215"/>
        <end position="243"/>
    </location>
</feature>
<organism evidence="3 4">
    <name type="scientific">Agrococcus pavilionensis RW1</name>
    <dbReference type="NCBI Taxonomy" id="1330458"/>
    <lineage>
        <taxon>Bacteria</taxon>
        <taxon>Bacillati</taxon>
        <taxon>Actinomycetota</taxon>
        <taxon>Actinomycetes</taxon>
        <taxon>Micrococcales</taxon>
        <taxon>Microbacteriaceae</taxon>
        <taxon>Agrococcus</taxon>
    </lineage>
</organism>
<dbReference type="OrthoDB" id="3712155at2"/>
<sequence length="258" mass="28061">MTVPIPPRPRRVLTDAQRRRLRWWLMLGLIPVALAVLVVSTKLISVSALSETAIDRFEGRAYGQAAEAARGLELWNWVEPWKAPFDLGVSLTMSGELEEGRAKLEESLRLHGEPVTAGQVHEHCIIVASLATTIEKQGDAAREGDDREGANAFYTEALALIGSAPEGCHDEPREREADTAAQLEAAVPRIEEKLEESSSEQGEGDGEGDGDGEGNEPQSPEEQLEEQNQGAQTEQQQQDQYDQGGDDPGGGSGVERPW</sequence>
<proteinExistence type="predicted"/>
<evidence type="ECO:0000313" key="3">
    <source>
        <dbReference type="EMBL" id="ERG63737.1"/>
    </source>
</evidence>
<dbReference type="EMBL" id="ASHR01000030">
    <property type="protein sequence ID" value="ERG63737.1"/>
    <property type="molecule type" value="Genomic_DNA"/>
</dbReference>
<evidence type="ECO:0000256" key="2">
    <source>
        <dbReference type="SAM" id="Phobius"/>
    </source>
</evidence>
<protein>
    <recommendedName>
        <fullName evidence="5">MNN4 protein</fullName>
    </recommendedName>
</protein>
<keyword evidence="2" id="KW-0812">Transmembrane</keyword>
<dbReference type="RefSeq" id="WP_021011193.1">
    <property type="nucleotide sequence ID" value="NZ_ASHR01000030.1"/>
</dbReference>
<evidence type="ECO:0000256" key="1">
    <source>
        <dbReference type="SAM" id="MobiDB-lite"/>
    </source>
</evidence>
<dbReference type="Proteomes" id="UP000016462">
    <property type="component" value="Unassembled WGS sequence"/>
</dbReference>
<evidence type="ECO:0000313" key="4">
    <source>
        <dbReference type="Proteomes" id="UP000016462"/>
    </source>
</evidence>
<comment type="caution">
    <text evidence="3">The sequence shown here is derived from an EMBL/GenBank/DDBJ whole genome shotgun (WGS) entry which is preliminary data.</text>
</comment>
<name>U1LP22_9MICO</name>
<keyword evidence="4" id="KW-1185">Reference proteome</keyword>
<feature type="compositionally biased region" description="Acidic residues" evidence="1">
    <location>
        <begin position="197"/>
        <end position="214"/>
    </location>
</feature>
<feature type="region of interest" description="Disordered" evidence="1">
    <location>
        <begin position="189"/>
        <end position="258"/>
    </location>
</feature>
<keyword evidence="2" id="KW-1133">Transmembrane helix</keyword>